<dbReference type="Gene3D" id="2.10.260.10">
    <property type="match status" value="1"/>
</dbReference>
<dbReference type="Proteomes" id="UP000279859">
    <property type="component" value="Unassembled WGS sequence"/>
</dbReference>
<keyword evidence="4" id="KW-1185">Reference proteome</keyword>
<dbReference type="GO" id="GO:0003677">
    <property type="term" value="F:DNA binding"/>
    <property type="evidence" value="ECO:0007669"/>
    <property type="project" value="UniProtKB-UniRule"/>
</dbReference>
<name>A0A3M8LCS3_9MICO</name>
<gene>
    <name evidence="3" type="ORF">EEJ31_08675</name>
</gene>
<dbReference type="PROSITE" id="PS51740">
    <property type="entry name" value="SPOVT_ABRB"/>
    <property type="match status" value="1"/>
</dbReference>
<sequence length="81" mass="8851">MSGTEPIRVGNKGRIVLPAAIRERRNWAEGTALVAIETERGVILAARSELEQLVREQLAGTDLVADLLAERRAASRREDSA</sequence>
<reference evidence="3 4" key="1">
    <citation type="submission" date="2018-11" db="EMBL/GenBank/DDBJ databases">
        <title>Cryobacterium sp. nov., isolated from rhizosphere soil of lettuce.</title>
        <authorList>
            <person name="Wang Y."/>
        </authorList>
    </citation>
    <scope>NUCLEOTIDE SEQUENCE [LARGE SCALE GENOMIC DNA]</scope>
    <source>
        <strain evidence="3 4">NEAU-85</strain>
    </source>
</reference>
<evidence type="ECO:0000256" key="1">
    <source>
        <dbReference type="PROSITE-ProRule" id="PRU01076"/>
    </source>
</evidence>
<dbReference type="SMART" id="SM00966">
    <property type="entry name" value="SpoVT_AbrB"/>
    <property type="match status" value="1"/>
</dbReference>
<dbReference type="InterPro" id="IPR007159">
    <property type="entry name" value="SpoVT-AbrB_dom"/>
</dbReference>
<dbReference type="NCBIfam" id="TIGR01439">
    <property type="entry name" value="lp_hng_hel_AbrB"/>
    <property type="match status" value="1"/>
</dbReference>
<dbReference type="OrthoDB" id="3268570at2"/>
<proteinExistence type="predicted"/>
<protein>
    <submittedName>
        <fullName evidence="3">AbrB/MazE/SpoVT family DNA-binding domain-containing protein</fullName>
    </submittedName>
</protein>
<evidence type="ECO:0000259" key="2">
    <source>
        <dbReference type="PROSITE" id="PS51740"/>
    </source>
</evidence>
<dbReference type="AlphaFoldDB" id="A0A3M8LCS3"/>
<evidence type="ECO:0000313" key="4">
    <source>
        <dbReference type="Proteomes" id="UP000279859"/>
    </source>
</evidence>
<organism evidence="3 4">
    <name type="scientific">Cryobacterium tepidiphilum</name>
    <dbReference type="NCBI Taxonomy" id="2486026"/>
    <lineage>
        <taxon>Bacteria</taxon>
        <taxon>Bacillati</taxon>
        <taxon>Actinomycetota</taxon>
        <taxon>Actinomycetes</taxon>
        <taxon>Micrococcales</taxon>
        <taxon>Microbacteriaceae</taxon>
        <taxon>Cryobacterium</taxon>
    </lineage>
</organism>
<dbReference type="EMBL" id="RDSR01000012">
    <property type="protein sequence ID" value="RNE62288.1"/>
    <property type="molecule type" value="Genomic_DNA"/>
</dbReference>
<dbReference type="Pfam" id="PF04014">
    <property type="entry name" value="MazE_antitoxin"/>
    <property type="match status" value="1"/>
</dbReference>
<dbReference type="InterPro" id="IPR037914">
    <property type="entry name" value="SpoVT-AbrB_sf"/>
</dbReference>
<comment type="caution">
    <text evidence="3">The sequence shown here is derived from an EMBL/GenBank/DDBJ whole genome shotgun (WGS) entry which is preliminary data.</text>
</comment>
<feature type="domain" description="SpoVT-AbrB" evidence="2">
    <location>
        <begin position="4"/>
        <end position="49"/>
    </location>
</feature>
<accession>A0A3M8LCS3</accession>
<dbReference type="SUPFAM" id="SSF89447">
    <property type="entry name" value="AbrB/MazE/MraZ-like"/>
    <property type="match status" value="1"/>
</dbReference>
<dbReference type="RefSeq" id="WP_123045911.1">
    <property type="nucleotide sequence ID" value="NZ_RDSR01000012.1"/>
</dbReference>
<evidence type="ECO:0000313" key="3">
    <source>
        <dbReference type="EMBL" id="RNE62288.1"/>
    </source>
</evidence>
<keyword evidence="1 3" id="KW-0238">DNA-binding</keyword>